<dbReference type="Gene3D" id="6.10.340.10">
    <property type="match status" value="1"/>
</dbReference>
<dbReference type="GO" id="GO:0005886">
    <property type="term" value="C:plasma membrane"/>
    <property type="evidence" value="ECO:0007669"/>
    <property type="project" value="UniProtKB-SubCell"/>
</dbReference>
<keyword evidence="6" id="KW-0808">Transferase</keyword>
<dbReference type="PATRIC" id="fig|1603606.3.peg.3317"/>
<keyword evidence="8 14" id="KW-0418">Kinase</keyword>
<dbReference type="SUPFAM" id="SSF55874">
    <property type="entry name" value="ATPase domain of HSP90 chaperone/DNA topoisomerase II/histidine kinase"/>
    <property type="match status" value="1"/>
</dbReference>
<evidence type="ECO:0000259" key="13">
    <source>
        <dbReference type="PROSITE" id="PS50885"/>
    </source>
</evidence>
<dbReference type="SMART" id="SM00304">
    <property type="entry name" value="HAMP"/>
    <property type="match status" value="1"/>
</dbReference>
<dbReference type="Pfam" id="PF00512">
    <property type="entry name" value="HisKA"/>
    <property type="match status" value="1"/>
</dbReference>
<evidence type="ECO:0000256" key="1">
    <source>
        <dbReference type="ARBA" id="ARBA00000085"/>
    </source>
</evidence>
<dbReference type="EMBL" id="CP010802">
    <property type="protein sequence ID" value="ALC17800.1"/>
    <property type="molecule type" value="Genomic_DNA"/>
</dbReference>
<dbReference type="InterPro" id="IPR004358">
    <property type="entry name" value="Sig_transdc_His_kin-like_C"/>
</dbReference>
<protein>
    <recommendedName>
        <fullName evidence="3">histidine kinase</fullName>
        <ecNumber evidence="3">2.7.13.3</ecNumber>
    </recommendedName>
</protein>
<dbReference type="CDD" id="cd12912">
    <property type="entry name" value="PDC2_MCP_like"/>
    <property type="match status" value="1"/>
</dbReference>
<evidence type="ECO:0000256" key="5">
    <source>
        <dbReference type="ARBA" id="ARBA00022553"/>
    </source>
</evidence>
<reference evidence="14 15" key="1">
    <citation type="submission" date="2015-07" db="EMBL/GenBank/DDBJ databases">
        <title>Isolation and Genomic Characterization of a Novel Halophilic Metal-Reducing Deltaproteobacterium from the Deep Subsurface.</title>
        <authorList>
            <person name="Badalamenti J.P."/>
            <person name="Summers Z.M."/>
            <person name="Gralnick J.A."/>
            <person name="Bond D.R."/>
        </authorList>
    </citation>
    <scope>NUCLEOTIDE SEQUENCE [LARGE SCALE GENOMIC DNA]</scope>
    <source>
        <strain evidence="14 15">WTL</strain>
    </source>
</reference>
<dbReference type="InterPro" id="IPR004010">
    <property type="entry name" value="Double_Cache_2"/>
</dbReference>
<evidence type="ECO:0000256" key="2">
    <source>
        <dbReference type="ARBA" id="ARBA00004651"/>
    </source>
</evidence>
<keyword evidence="7 11" id="KW-0812">Transmembrane</keyword>
<dbReference type="Gene3D" id="1.10.287.130">
    <property type="match status" value="1"/>
</dbReference>
<dbReference type="InterPro" id="IPR033480">
    <property type="entry name" value="sCache_2"/>
</dbReference>
<dbReference type="Pfam" id="PF00672">
    <property type="entry name" value="HAMP"/>
    <property type="match status" value="1"/>
</dbReference>
<keyword evidence="4" id="KW-1003">Cell membrane</keyword>
<feature type="transmembrane region" description="Helical" evidence="11">
    <location>
        <begin position="348"/>
        <end position="370"/>
    </location>
</feature>
<sequence>MSRYRRLFKNFSLRSKMLVLVLPLVVVPIIVVGSVIGFISTQQAYRGITQTSKADLEHMATFTTDLLNSHYQQFQVYKEDKQKSFIKGLTSMVGMATDLVEVEYNQQKKGRLSMAAAKAEAKKALKRVNVGDTGYIFAMTSKGDLEIHVAQEGENILDAQDENGRHFIREIVSSALKSRPGEVLYIIYPWRNAALGDSSPRKKIAAYRYFKEWDWIIAASGYLEETYEDNAFERNAFADLKARIQEKKVGQTGYIYTMDSRGTFTIHPDAEGRNLIDARDAEGNSFLRQMCREKDGWIRYPWQNPGDPAPRMKIVRYTYFAPWDWIVAVGSYEDEFYHEANLIKGQTFLSMLALTILACAVSVILVSLAAKIFTDPIQRMIAVIRQVKQGRLDRQMVIEGNDELGELAATFNRMTEIIKRNREMESTLAQQGKMASLGVLSSGVAHEINNPLGVILGYAGYLEKKIPPEDPNYAFIHEIKRESKRCKKIVQDLLSYARTPNPVLEATDINELLGQIVDFAANHTDLYFVTMVRNFSPDLPEVMVDADQLRQVAINLILNAGAAMPEGGEIEVATALNDDGRLRITIADNGAGIPAENLEKIFEPFFTTKARGTGLGLAITKQIIDLHQGRISIDSTVGQGTMVTIVLPLKREEY</sequence>
<name>A0A0M4DK03_9BACT</name>
<keyword evidence="10 11" id="KW-0472">Membrane</keyword>
<dbReference type="Proteomes" id="UP000057158">
    <property type="component" value="Chromosome"/>
</dbReference>
<dbReference type="AlphaFoldDB" id="A0A0M4DK03"/>
<dbReference type="OrthoDB" id="9808844at2"/>
<dbReference type="InterPro" id="IPR003660">
    <property type="entry name" value="HAMP_dom"/>
</dbReference>
<dbReference type="Pfam" id="PF08269">
    <property type="entry name" value="dCache_2"/>
    <property type="match status" value="1"/>
</dbReference>
<dbReference type="PANTHER" id="PTHR43065:SF42">
    <property type="entry name" value="TWO-COMPONENT SENSOR PPRA"/>
    <property type="match status" value="1"/>
</dbReference>
<dbReference type="InterPro" id="IPR003594">
    <property type="entry name" value="HATPase_dom"/>
</dbReference>
<dbReference type="PRINTS" id="PR00344">
    <property type="entry name" value="BCTRLSENSOR"/>
</dbReference>
<dbReference type="SMART" id="SM00388">
    <property type="entry name" value="HisKA"/>
    <property type="match status" value="1"/>
</dbReference>
<keyword evidence="5" id="KW-0597">Phosphoprotein</keyword>
<dbReference type="Gene3D" id="3.30.565.10">
    <property type="entry name" value="Histidine kinase-like ATPase, C-terminal domain"/>
    <property type="match status" value="1"/>
</dbReference>
<dbReference type="InterPro" id="IPR036890">
    <property type="entry name" value="HATPase_C_sf"/>
</dbReference>
<dbReference type="EC" id="2.7.13.3" evidence="3"/>
<dbReference type="Pfam" id="PF02518">
    <property type="entry name" value="HATPase_c"/>
    <property type="match status" value="1"/>
</dbReference>
<dbReference type="GO" id="GO:0000155">
    <property type="term" value="F:phosphorelay sensor kinase activity"/>
    <property type="evidence" value="ECO:0007669"/>
    <property type="project" value="InterPro"/>
</dbReference>
<proteinExistence type="predicted"/>
<dbReference type="SUPFAM" id="SSF47384">
    <property type="entry name" value="Homodimeric domain of signal transducing histidine kinase"/>
    <property type="match status" value="1"/>
</dbReference>
<dbReference type="PROSITE" id="PS50885">
    <property type="entry name" value="HAMP"/>
    <property type="match status" value="1"/>
</dbReference>
<evidence type="ECO:0000256" key="11">
    <source>
        <dbReference type="SAM" id="Phobius"/>
    </source>
</evidence>
<comment type="subcellular location">
    <subcellularLocation>
        <location evidence="2">Cell membrane</location>
        <topology evidence="2">Multi-pass membrane protein</topology>
    </subcellularLocation>
</comment>
<dbReference type="CDD" id="cd00082">
    <property type="entry name" value="HisKA"/>
    <property type="match status" value="1"/>
</dbReference>
<dbReference type="InterPro" id="IPR003661">
    <property type="entry name" value="HisK_dim/P_dom"/>
</dbReference>
<keyword evidence="9 11" id="KW-1133">Transmembrane helix</keyword>
<dbReference type="InterPro" id="IPR005467">
    <property type="entry name" value="His_kinase_dom"/>
</dbReference>
<dbReference type="CDD" id="cd06225">
    <property type="entry name" value="HAMP"/>
    <property type="match status" value="1"/>
</dbReference>
<comment type="catalytic activity">
    <reaction evidence="1">
        <text>ATP + protein L-histidine = ADP + protein N-phospho-L-histidine.</text>
        <dbReference type="EC" id="2.7.13.3"/>
    </reaction>
</comment>
<accession>A0A0M4DK03</accession>
<dbReference type="SMART" id="SM01049">
    <property type="entry name" value="Cache_2"/>
    <property type="match status" value="2"/>
</dbReference>
<evidence type="ECO:0000256" key="9">
    <source>
        <dbReference type="ARBA" id="ARBA00022989"/>
    </source>
</evidence>
<gene>
    <name evidence="14" type="ORF">DSOUD_3074</name>
</gene>
<dbReference type="Gene3D" id="3.30.450.20">
    <property type="entry name" value="PAS domain"/>
    <property type="match status" value="2"/>
</dbReference>
<evidence type="ECO:0000256" key="8">
    <source>
        <dbReference type="ARBA" id="ARBA00022777"/>
    </source>
</evidence>
<keyword evidence="15" id="KW-1185">Reference proteome</keyword>
<dbReference type="PANTHER" id="PTHR43065">
    <property type="entry name" value="SENSOR HISTIDINE KINASE"/>
    <property type="match status" value="1"/>
</dbReference>
<organism evidence="14 15">
    <name type="scientific">Desulfuromonas soudanensis</name>
    <dbReference type="NCBI Taxonomy" id="1603606"/>
    <lineage>
        <taxon>Bacteria</taxon>
        <taxon>Pseudomonadati</taxon>
        <taxon>Thermodesulfobacteriota</taxon>
        <taxon>Desulfuromonadia</taxon>
        <taxon>Desulfuromonadales</taxon>
        <taxon>Desulfuromonadaceae</taxon>
        <taxon>Desulfuromonas</taxon>
    </lineage>
</organism>
<feature type="domain" description="Histidine kinase" evidence="12">
    <location>
        <begin position="443"/>
        <end position="651"/>
    </location>
</feature>
<evidence type="ECO:0000256" key="3">
    <source>
        <dbReference type="ARBA" id="ARBA00012438"/>
    </source>
</evidence>
<dbReference type="PROSITE" id="PS50109">
    <property type="entry name" value="HIS_KIN"/>
    <property type="match status" value="1"/>
</dbReference>
<evidence type="ECO:0000256" key="10">
    <source>
        <dbReference type="ARBA" id="ARBA00023136"/>
    </source>
</evidence>
<evidence type="ECO:0000256" key="4">
    <source>
        <dbReference type="ARBA" id="ARBA00022475"/>
    </source>
</evidence>
<dbReference type="SUPFAM" id="SSF158472">
    <property type="entry name" value="HAMP domain-like"/>
    <property type="match status" value="1"/>
</dbReference>
<evidence type="ECO:0000256" key="7">
    <source>
        <dbReference type="ARBA" id="ARBA00022692"/>
    </source>
</evidence>
<evidence type="ECO:0000259" key="12">
    <source>
        <dbReference type="PROSITE" id="PS50109"/>
    </source>
</evidence>
<evidence type="ECO:0000313" key="15">
    <source>
        <dbReference type="Proteomes" id="UP000057158"/>
    </source>
</evidence>
<dbReference type="SMART" id="SM00387">
    <property type="entry name" value="HATPase_c"/>
    <property type="match status" value="1"/>
</dbReference>
<dbReference type="KEGG" id="des:DSOUD_3074"/>
<dbReference type="InterPro" id="IPR036097">
    <property type="entry name" value="HisK_dim/P_sf"/>
</dbReference>
<dbReference type="STRING" id="1603606.DSOUD_3074"/>
<feature type="domain" description="HAMP" evidence="13">
    <location>
        <begin position="371"/>
        <end position="423"/>
    </location>
</feature>
<evidence type="ECO:0000313" key="14">
    <source>
        <dbReference type="EMBL" id="ALC17800.1"/>
    </source>
</evidence>
<dbReference type="RefSeq" id="WP_053551782.1">
    <property type="nucleotide sequence ID" value="NZ_CP010802.1"/>
</dbReference>
<evidence type="ECO:0000256" key="6">
    <source>
        <dbReference type="ARBA" id="ARBA00022679"/>
    </source>
</evidence>